<dbReference type="AlphaFoldDB" id="I0H9H6"/>
<evidence type="ECO:0000313" key="2">
    <source>
        <dbReference type="EMBL" id="BAL89663.1"/>
    </source>
</evidence>
<sequence length="237" mass="25943">MTYPAAATLAIIERIDLVIPAGMITDLRIPPLSITTGTPDPEWTDVPQSRRLPIPQLPVDPRTARSLRRHRRLAPWSPWVSLVAVAALVLQFALFMRADSGTVQFFPAVAIAFALWSVLRRRGVPDRLPHRTRSGDLRIPDVPVEVAGVWVERNPGVLATREPEPPAHSRRFYAFWAAGLLTAATGLFLLIANNGREDGVLLPMLVPALFLSGLWAAARTLPRPSGAPTRTFPPGAL</sequence>
<keyword evidence="3" id="KW-1185">Reference proteome</keyword>
<organism evidence="2 3">
    <name type="scientific">Actinoplanes missouriensis (strain ATCC 14538 / DSM 43046 / CBS 188.64 / JCM 3121 / NBRC 102363 / NCIMB 12654 / NRRL B-3342 / UNCC 431)</name>
    <dbReference type="NCBI Taxonomy" id="512565"/>
    <lineage>
        <taxon>Bacteria</taxon>
        <taxon>Bacillati</taxon>
        <taxon>Actinomycetota</taxon>
        <taxon>Actinomycetes</taxon>
        <taxon>Micromonosporales</taxon>
        <taxon>Micromonosporaceae</taxon>
        <taxon>Actinoplanes</taxon>
    </lineage>
</organism>
<gene>
    <name evidence="2" type="ordered locus">AMIS_44430</name>
</gene>
<name>I0H9H6_ACTM4</name>
<dbReference type="OrthoDB" id="3296987at2"/>
<dbReference type="PATRIC" id="fig|512565.3.peg.4429"/>
<dbReference type="KEGG" id="ams:AMIS_44430"/>
<protein>
    <submittedName>
        <fullName evidence="2">Uncharacterized protein</fullName>
    </submittedName>
</protein>
<keyword evidence="1" id="KW-1133">Transmembrane helix</keyword>
<dbReference type="HOGENOM" id="CLU_1168693_0_0_11"/>
<keyword evidence="1" id="KW-0472">Membrane</keyword>
<dbReference type="STRING" id="512565.AMIS_44430"/>
<dbReference type="Proteomes" id="UP000007882">
    <property type="component" value="Chromosome"/>
</dbReference>
<feature type="transmembrane region" description="Helical" evidence="1">
    <location>
        <begin position="199"/>
        <end position="218"/>
    </location>
</feature>
<dbReference type="RefSeq" id="WP_014444557.1">
    <property type="nucleotide sequence ID" value="NC_017093.1"/>
</dbReference>
<feature type="transmembrane region" description="Helical" evidence="1">
    <location>
        <begin position="102"/>
        <end position="119"/>
    </location>
</feature>
<accession>I0H9H6</accession>
<feature type="transmembrane region" description="Helical" evidence="1">
    <location>
        <begin position="76"/>
        <end position="96"/>
    </location>
</feature>
<proteinExistence type="predicted"/>
<evidence type="ECO:0000313" key="3">
    <source>
        <dbReference type="Proteomes" id="UP000007882"/>
    </source>
</evidence>
<dbReference type="EMBL" id="AP012319">
    <property type="protein sequence ID" value="BAL89663.1"/>
    <property type="molecule type" value="Genomic_DNA"/>
</dbReference>
<evidence type="ECO:0000256" key="1">
    <source>
        <dbReference type="SAM" id="Phobius"/>
    </source>
</evidence>
<reference evidence="2 3" key="1">
    <citation type="submission" date="2012-02" db="EMBL/GenBank/DDBJ databases">
        <title>Complete genome sequence of Actinoplanes missouriensis 431 (= NBRC 102363).</title>
        <authorList>
            <person name="Ohnishi Y."/>
            <person name="Ishikawa J."/>
            <person name="Sekine M."/>
            <person name="Hosoyama A."/>
            <person name="Harada T."/>
            <person name="Narita H."/>
            <person name="Hata T."/>
            <person name="Konno Y."/>
            <person name="Tutikane K."/>
            <person name="Fujita N."/>
            <person name="Horinouchi S."/>
            <person name="Hayakawa M."/>
        </authorList>
    </citation>
    <scope>NUCLEOTIDE SEQUENCE [LARGE SCALE GENOMIC DNA]</scope>
    <source>
        <strain evidence="3">ATCC 14538 / DSM 43046 / CBS 188.64 / JCM 3121 / NBRC 102363 / NCIMB 12654 / NRRL B-3342 / UNCC 431</strain>
    </source>
</reference>
<keyword evidence="1" id="KW-0812">Transmembrane</keyword>
<feature type="transmembrane region" description="Helical" evidence="1">
    <location>
        <begin position="172"/>
        <end position="193"/>
    </location>
</feature>